<gene>
    <name evidence="3" type="ORF">ERS852423_01658</name>
</gene>
<organism evidence="3 4">
    <name type="scientific">Dorea longicatena</name>
    <dbReference type="NCBI Taxonomy" id="88431"/>
    <lineage>
        <taxon>Bacteria</taxon>
        <taxon>Bacillati</taxon>
        <taxon>Bacillota</taxon>
        <taxon>Clostridia</taxon>
        <taxon>Lachnospirales</taxon>
        <taxon>Lachnospiraceae</taxon>
        <taxon>Dorea</taxon>
    </lineage>
</organism>
<evidence type="ECO:0000259" key="2">
    <source>
        <dbReference type="Pfam" id="PF13240"/>
    </source>
</evidence>
<feature type="domain" description="Zinc-ribbon" evidence="2">
    <location>
        <begin position="2"/>
        <end position="23"/>
    </location>
</feature>
<accession>A0A174AH90</accession>
<dbReference type="Pfam" id="PF13240">
    <property type="entry name" value="Zn_Ribbon_1"/>
    <property type="match status" value="1"/>
</dbReference>
<feature type="transmembrane region" description="Helical" evidence="1">
    <location>
        <begin position="43"/>
        <end position="66"/>
    </location>
</feature>
<sequence length="158" mass="18080">MYCKKCGKKLPDGSKFCGVCGAKQDSQIVQQSLKSKELKRSQYGLKTPILLIGIFIAIGVIVWGGYQYKNQPEKIIVGVWDVIDVNLNRTGDKIEFRKDGTLLTGSTVGYWSFVEKDKLRLTSWSEEHTYECTRTNRIFQQKELMLSEGNNVIYLEKE</sequence>
<evidence type="ECO:0000313" key="3">
    <source>
        <dbReference type="EMBL" id="CUN86858.1"/>
    </source>
</evidence>
<proteinExistence type="predicted"/>
<dbReference type="RefSeq" id="WP_055181601.1">
    <property type="nucleotide sequence ID" value="NZ_CABIWY010000006.1"/>
</dbReference>
<dbReference type="AlphaFoldDB" id="A0A174AH90"/>
<name>A0A174AH90_9FIRM</name>
<protein>
    <submittedName>
        <fullName evidence="3">Predicted membrane protein</fullName>
    </submittedName>
</protein>
<reference evidence="3 4" key="1">
    <citation type="submission" date="2015-09" db="EMBL/GenBank/DDBJ databases">
        <authorList>
            <consortium name="Pathogen Informatics"/>
        </authorList>
    </citation>
    <scope>NUCLEOTIDE SEQUENCE [LARGE SCALE GENOMIC DNA]</scope>
    <source>
        <strain evidence="3 4">2789STDY5608866</strain>
    </source>
</reference>
<keyword evidence="1" id="KW-0472">Membrane</keyword>
<evidence type="ECO:0000313" key="4">
    <source>
        <dbReference type="Proteomes" id="UP000095439"/>
    </source>
</evidence>
<dbReference type="Proteomes" id="UP000095439">
    <property type="component" value="Unassembled WGS sequence"/>
</dbReference>
<dbReference type="InterPro" id="IPR026870">
    <property type="entry name" value="Zinc_ribbon_dom"/>
</dbReference>
<keyword evidence="1" id="KW-0812">Transmembrane</keyword>
<keyword evidence="1" id="KW-1133">Transmembrane helix</keyword>
<evidence type="ECO:0000256" key="1">
    <source>
        <dbReference type="SAM" id="Phobius"/>
    </source>
</evidence>
<dbReference type="EMBL" id="CYYY01000006">
    <property type="protein sequence ID" value="CUN86858.1"/>
    <property type="molecule type" value="Genomic_DNA"/>
</dbReference>